<dbReference type="RefSeq" id="WP_202653626.1">
    <property type="nucleotide sequence ID" value="NZ_JAESWB010000168.1"/>
</dbReference>
<dbReference type="PANTHER" id="PTHR11070">
    <property type="entry name" value="UVRD / RECB / PCRA DNA HELICASE FAMILY MEMBER"/>
    <property type="match status" value="1"/>
</dbReference>
<keyword evidence="6 13" id="KW-0269">Exonuclease</keyword>
<dbReference type="InterPro" id="IPR011604">
    <property type="entry name" value="PDDEXK-like_dom_sf"/>
</dbReference>
<evidence type="ECO:0000256" key="8">
    <source>
        <dbReference type="ARBA" id="ARBA00023125"/>
    </source>
</evidence>
<comment type="catalytic activity">
    <reaction evidence="12 13">
        <text>ATP + H2O = ADP + phosphate + H(+)</text>
        <dbReference type="Rhea" id="RHEA:13065"/>
        <dbReference type="ChEBI" id="CHEBI:15377"/>
        <dbReference type="ChEBI" id="CHEBI:15378"/>
        <dbReference type="ChEBI" id="CHEBI:30616"/>
        <dbReference type="ChEBI" id="CHEBI:43474"/>
        <dbReference type="ChEBI" id="CHEBI:456216"/>
        <dbReference type="EC" id="5.6.2.4"/>
    </reaction>
</comment>
<comment type="caution">
    <text evidence="18">The sequence shown here is derived from an EMBL/GenBank/DDBJ whole genome shotgun (WGS) entry which is preliminary data.</text>
</comment>
<dbReference type="PANTHER" id="PTHR11070:SF48">
    <property type="entry name" value="ATP-DEPENDENT HELICASE_NUCLEASE SUBUNIT A"/>
    <property type="match status" value="1"/>
</dbReference>
<comment type="function">
    <text evidence="13">The heterodimer acts as both an ATP-dependent DNA helicase and an ATP-dependent, dual-direction single-stranded exonuclease. Recognizes the chi site generating a DNA molecule suitable for the initiation of homologous recombination. The AddA nuclease domain is required for chi fragment generation; this subunit has the helicase and 3' -&gt; 5' nuclease activities.</text>
</comment>
<dbReference type="InterPro" id="IPR027417">
    <property type="entry name" value="P-loop_NTPase"/>
</dbReference>
<dbReference type="CDD" id="cd18807">
    <property type="entry name" value="SF1_C_UvrD"/>
    <property type="match status" value="1"/>
</dbReference>
<dbReference type="InterPro" id="IPR011335">
    <property type="entry name" value="Restrct_endonuc-II-like"/>
</dbReference>
<dbReference type="EC" id="3.1.-.-" evidence="13"/>
<dbReference type="InterPro" id="IPR000212">
    <property type="entry name" value="DNA_helicase_UvrD/REP"/>
</dbReference>
<protein>
    <recommendedName>
        <fullName evidence="13">ATP-dependent helicase/nuclease subunit A</fullName>
        <ecNumber evidence="13">3.1.-.-</ecNumber>
        <ecNumber evidence="13">5.6.2.4</ecNumber>
    </recommendedName>
    <alternativeName>
        <fullName evidence="13">ATP-dependent helicase/nuclease AddA</fullName>
    </alternativeName>
    <alternativeName>
        <fullName evidence="13">DNA 3'-5' helicase AddA</fullName>
    </alternativeName>
</protein>
<evidence type="ECO:0000256" key="7">
    <source>
        <dbReference type="ARBA" id="ARBA00022840"/>
    </source>
</evidence>
<evidence type="ECO:0000256" key="2">
    <source>
        <dbReference type="ARBA" id="ARBA00022741"/>
    </source>
</evidence>
<dbReference type="SUPFAM" id="SSF52540">
    <property type="entry name" value="P-loop containing nucleoside triphosphate hydrolases"/>
    <property type="match status" value="1"/>
</dbReference>
<keyword evidence="7 13" id="KW-0067">ATP-binding</keyword>
<keyword evidence="19" id="KW-1185">Reference proteome</keyword>
<evidence type="ECO:0000259" key="16">
    <source>
        <dbReference type="PROSITE" id="PS51198"/>
    </source>
</evidence>
<evidence type="ECO:0000313" key="18">
    <source>
        <dbReference type="EMBL" id="MBL4952351.1"/>
    </source>
</evidence>
<feature type="binding site" evidence="14">
    <location>
        <begin position="34"/>
        <end position="41"/>
    </location>
    <ligand>
        <name>ATP</name>
        <dbReference type="ChEBI" id="CHEBI:30616"/>
    </ligand>
</feature>
<comment type="subunit">
    <text evidence="13">Heterodimer of AddA and AddB/RexB.</text>
</comment>
<name>A0ABS1TLY9_9BACI</name>
<comment type="catalytic activity">
    <reaction evidence="11 13">
        <text>Couples ATP hydrolysis with the unwinding of duplex DNA by translocating in the 3'-5' direction.</text>
        <dbReference type="EC" id="5.6.2.4"/>
    </reaction>
</comment>
<evidence type="ECO:0000256" key="15">
    <source>
        <dbReference type="SAM" id="Coils"/>
    </source>
</evidence>
<evidence type="ECO:0000256" key="3">
    <source>
        <dbReference type="ARBA" id="ARBA00022763"/>
    </source>
</evidence>
<evidence type="ECO:0000256" key="6">
    <source>
        <dbReference type="ARBA" id="ARBA00022839"/>
    </source>
</evidence>
<evidence type="ECO:0000256" key="11">
    <source>
        <dbReference type="ARBA" id="ARBA00034617"/>
    </source>
</evidence>
<keyword evidence="8 13" id="KW-0238">DNA-binding</keyword>
<reference evidence="18 19" key="1">
    <citation type="submission" date="2021-01" db="EMBL/GenBank/DDBJ databases">
        <title>Genome public.</title>
        <authorList>
            <person name="Liu C."/>
            <person name="Sun Q."/>
        </authorList>
    </citation>
    <scope>NUCLEOTIDE SEQUENCE [LARGE SCALE GENOMIC DNA]</scope>
    <source>
        <strain evidence="18 19">YIM B02564</strain>
    </source>
</reference>
<dbReference type="SUPFAM" id="SSF52980">
    <property type="entry name" value="Restriction endonuclease-like"/>
    <property type="match status" value="1"/>
</dbReference>
<keyword evidence="5 13" id="KW-0347">Helicase</keyword>
<dbReference type="Pfam" id="PF13361">
    <property type="entry name" value="UvrD_C"/>
    <property type="match status" value="1"/>
</dbReference>
<dbReference type="PROSITE" id="PS51217">
    <property type="entry name" value="UVRD_HELICASE_CTER"/>
    <property type="match status" value="1"/>
</dbReference>
<dbReference type="PROSITE" id="PS51198">
    <property type="entry name" value="UVRD_HELICASE_ATP_BIND"/>
    <property type="match status" value="1"/>
</dbReference>
<dbReference type="Pfam" id="PF12705">
    <property type="entry name" value="PDDEXK_1"/>
    <property type="match status" value="1"/>
</dbReference>
<evidence type="ECO:0000256" key="4">
    <source>
        <dbReference type="ARBA" id="ARBA00022801"/>
    </source>
</evidence>
<dbReference type="InterPro" id="IPR038726">
    <property type="entry name" value="PDDEXK_AddAB-type"/>
</dbReference>
<keyword evidence="15" id="KW-0175">Coiled coil</keyword>
<evidence type="ECO:0000256" key="1">
    <source>
        <dbReference type="ARBA" id="ARBA00022722"/>
    </source>
</evidence>
<keyword evidence="9 13" id="KW-0234">DNA repair</keyword>
<dbReference type="InterPro" id="IPR014152">
    <property type="entry name" value="AddA"/>
</dbReference>
<sequence length="1269" mass="146689">MSNMVIPAKPENVTWTDDQWKAIMAKDKDILVAAAAGSGKTAVLVERIIQKILSQADPIDVDELLVVTFTNASAAEMRNRIGEALEKAIDNDPHSRHLRKQLSLLNKASISTLHSFCMEVIRKYYYLIDVDPGFRIADVTEAQLMRDEVIDELFEAEYGKQDNEAFFSLVDAFTNDRSDAALETIVQTIYDFAQANPEPQKYLNKMAEMYNVSNIKNMEELPFTQALRFDIGLQLEATREMIIQGLEITKLPDGPAPRAENFLDDLHIIDTLIKAKQDSWETLYQAMQSVTFSTAKRLKKGEYHEELTAKAQKLREQAKKKVQMLQTELFSRKPESFLRDMTEMYPLIATLTNLVKEFSKRFESAKKEKGLVDYADLEHYCLEILTKEVTSEGEFIPSEAALSYRRQFKEVFVDEYQDTNMVQETILKLIAKDEEAAGNLFMVGDVKQSIYRFRLAEPNLFLSKYNRFRPDGDASGLRIDLARNFRSRKEVLEGVNYLFKQIMGVKVGEIEYDEAAELRNGAPYPEAEQFPIELILIDQKEEDTLEETENESEAEAAQDVFDKADLEQSQLEARVIAAKIKDLVADGAPVYNPKTKSERPLKYRDIVILLRSFTWAPQMIEEFKQQGIPVYADLSTGYFQATEVAIMLSLLRVIDNPFQDIPLASVLRSPIVGLNEEELARIRLYQKRGSFWDAVASFCLDKTNEAEQAFYDKVCQFYTALQQWRTMARQGSLSELIWQLYRDTKFYDFVGGLPGGKQRQANLRALYDRARAYEQTSFRGLFRFLRFIERMIDRGDDLGAARALGEQEDVVRIMTIHSSKGLEFPVVFIAGMARKFNMMDLKQPYLLDKEYGFAAKYVNVEKRISYPSLPQLAFKRKKKIEMLAEEMRVLYVALTRAKEKLYLTATLKDAAKTMGQWNEDVNHQEWLLKDYRRAAVASYLDWIGPALVRHQDCEVLRITEKMYERVPEEIRKHPSSWKIIMTAASEIKEQEMEDDLQENDFIRLVKEEQTIPLTSPFAKEINERLSWKYPFRSAATHRSKQSVSEIKRQREMADEQSGTDLIRKYKKPILKRPKFMQEKTLSPAERGTAMHMVMQHLDLTRPVNEAAISAQIRAMVDRELLTEEQAQVIDSKLIEQFFQTDLGKRYLSAHAVHREVPFTLSLKADEVYHDWQEDDESIFVQGIIDCLIEDEQGLVIIDYKSDSITDRFKGGFDQAKSILEARYKVQIDLYTKAIEKIWKRNVTERYLFFFDGAHIIKLDSKDKLKKTDS</sequence>
<comment type="cofactor">
    <cofactor evidence="13">
        <name>Mg(2+)</name>
        <dbReference type="ChEBI" id="CHEBI:18420"/>
    </cofactor>
</comment>
<keyword evidence="10 13" id="KW-0413">Isomerase</keyword>
<feature type="coiled-coil region" evidence="15">
    <location>
        <begin position="304"/>
        <end position="368"/>
    </location>
</feature>
<keyword evidence="4 13" id="KW-0378">Hydrolase</keyword>
<evidence type="ECO:0000313" key="19">
    <source>
        <dbReference type="Proteomes" id="UP000623967"/>
    </source>
</evidence>
<dbReference type="EC" id="5.6.2.4" evidence="13"/>
<dbReference type="HAMAP" id="MF_01451">
    <property type="entry name" value="AddA"/>
    <property type="match status" value="1"/>
</dbReference>
<proteinExistence type="inferred from homology"/>
<dbReference type="CDD" id="cd17932">
    <property type="entry name" value="DEXQc_UvrD"/>
    <property type="match status" value="1"/>
</dbReference>
<evidence type="ECO:0000259" key="17">
    <source>
        <dbReference type="PROSITE" id="PS51217"/>
    </source>
</evidence>
<evidence type="ECO:0000256" key="10">
    <source>
        <dbReference type="ARBA" id="ARBA00023235"/>
    </source>
</evidence>
<dbReference type="NCBIfam" id="TIGR02785">
    <property type="entry name" value="addA_Gpos"/>
    <property type="match status" value="1"/>
</dbReference>
<evidence type="ECO:0000256" key="5">
    <source>
        <dbReference type="ARBA" id="ARBA00022806"/>
    </source>
</evidence>
<evidence type="ECO:0000256" key="13">
    <source>
        <dbReference type="HAMAP-Rule" id="MF_01451"/>
    </source>
</evidence>
<keyword evidence="2 13" id="KW-0547">Nucleotide-binding</keyword>
<dbReference type="Gene3D" id="3.40.50.300">
    <property type="entry name" value="P-loop containing nucleotide triphosphate hydrolases"/>
    <property type="match status" value="4"/>
</dbReference>
<keyword evidence="3 13" id="KW-0227">DNA damage</keyword>
<keyword evidence="1 13" id="KW-0540">Nuclease</keyword>
<evidence type="ECO:0000256" key="14">
    <source>
        <dbReference type="PROSITE-ProRule" id="PRU00560"/>
    </source>
</evidence>
<evidence type="ECO:0000256" key="12">
    <source>
        <dbReference type="ARBA" id="ARBA00048988"/>
    </source>
</evidence>
<dbReference type="Proteomes" id="UP000623967">
    <property type="component" value="Unassembled WGS sequence"/>
</dbReference>
<gene>
    <name evidence="13 18" type="primary">addA</name>
    <name evidence="18" type="ORF">JK635_09030</name>
</gene>
<organism evidence="18 19">
    <name type="scientific">Neobacillus paridis</name>
    <dbReference type="NCBI Taxonomy" id="2803862"/>
    <lineage>
        <taxon>Bacteria</taxon>
        <taxon>Bacillati</taxon>
        <taxon>Bacillota</taxon>
        <taxon>Bacilli</taxon>
        <taxon>Bacillales</taxon>
        <taxon>Bacillaceae</taxon>
        <taxon>Neobacillus</taxon>
    </lineage>
</organism>
<dbReference type="InterPro" id="IPR014017">
    <property type="entry name" value="DNA_helicase_UvrD-like_C"/>
</dbReference>
<feature type="domain" description="UvrD-like helicase C-terminal" evidence="17">
    <location>
        <begin position="527"/>
        <end position="821"/>
    </location>
</feature>
<feature type="domain" description="UvrD-like helicase ATP-binding" evidence="16">
    <location>
        <begin position="13"/>
        <end position="488"/>
    </location>
</feature>
<dbReference type="GO" id="GO:0004386">
    <property type="term" value="F:helicase activity"/>
    <property type="evidence" value="ECO:0007669"/>
    <property type="project" value="UniProtKB-KW"/>
</dbReference>
<dbReference type="EMBL" id="JAESWB010000168">
    <property type="protein sequence ID" value="MBL4952351.1"/>
    <property type="molecule type" value="Genomic_DNA"/>
</dbReference>
<dbReference type="InterPro" id="IPR014016">
    <property type="entry name" value="UvrD-like_ATP-bd"/>
</dbReference>
<comment type="similarity">
    <text evidence="13">Belongs to the helicase family. AddA subfamily.</text>
</comment>
<dbReference type="Gene3D" id="3.90.320.10">
    <property type="match status" value="1"/>
</dbReference>
<evidence type="ECO:0000256" key="9">
    <source>
        <dbReference type="ARBA" id="ARBA00023204"/>
    </source>
</evidence>
<dbReference type="Pfam" id="PF00580">
    <property type="entry name" value="UvrD-helicase"/>
    <property type="match status" value="1"/>
</dbReference>
<accession>A0ABS1TLY9</accession>